<dbReference type="Proteomes" id="UP001356427">
    <property type="component" value="Unassembled WGS sequence"/>
</dbReference>
<feature type="transmembrane region" description="Helical" evidence="8">
    <location>
        <begin position="435"/>
        <end position="457"/>
    </location>
</feature>
<protein>
    <recommendedName>
        <fullName evidence="9">G-protein coupled receptors family 1 profile domain-containing protein</fullName>
    </recommendedName>
</protein>
<name>A0AAN8QKY2_9TELE</name>
<proteinExistence type="predicted"/>
<evidence type="ECO:0000256" key="7">
    <source>
        <dbReference type="ARBA" id="ARBA00023224"/>
    </source>
</evidence>
<accession>A0AAN8QKY2</accession>
<feature type="transmembrane region" description="Helical" evidence="8">
    <location>
        <begin position="95"/>
        <end position="117"/>
    </location>
</feature>
<evidence type="ECO:0000256" key="1">
    <source>
        <dbReference type="ARBA" id="ARBA00004141"/>
    </source>
</evidence>
<dbReference type="EMBL" id="JAGTTL010000025">
    <property type="protein sequence ID" value="KAK6302676.1"/>
    <property type="molecule type" value="Genomic_DNA"/>
</dbReference>
<keyword evidence="6" id="KW-0675">Receptor</keyword>
<gene>
    <name evidence="10" type="ORF">J4Q44_G00270310</name>
</gene>
<feature type="transmembrane region" description="Helical" evidence="8">
    <location>
        <begin position="257"/>
        <end position="279"/>
    </location>
</feature>
<feature type="domain" description="G-protein coupled receptors family 1 profile" evidence="9">
    <location>
        <begin position="1"/>
        <end position="163"/>
    </location>
</feature>
<dbReference type="GO" id="GO:0016020">
    <property type="term" value="C:membrane"/>
    <property type="evidence" value="ECO:0007669"/>
    <property type="project" value="UniProtKB-SubCell"/>
</dbReference>
<dbReference type="Pfam" id="PF00001">
    <property type="entry name" value="7tm_1"/>
    <property type="match status" value="2"/>
</dbReference>
<dbReference type="InterPro" id="IPR000276">
    <property type="entry name" value="GPCR_Rhodpsn"/>
</dbReference>
<dbReference type="InterPro" id="IPR017452">
    <property type="entry name" value="GPCR_Rhodpsn_7TM"/>
</dbReference>
<keyword evidence="5 8" id="KW-0472">Membrane</keyword>
<feature type="transmembrane region" description="Helical" evidence="8">
    <location>
        <begin position="332"/>
        <end position="354"/>
    </location>
</feature>
<dbReference type="Gene3D" id="1.20.1070.10">
    <property type="entry name" value="Rhodopsin 7-helix transmembrane proteins"/>
    <property type="match status" value="2"/>
</dbReference>
<feature type="transmembrane region" description="Helical" evidence="8">
    <location>
        <begin position="469"/>
        <end position="486"/>
    </location>
</feature>
<feature type="domain" description="G-protein coupled receptors family 1 profile" evidence="9">
    <location>
        <begin position="233"/>
        <end position="484"/>
    </location>
</feature>
<keyword evidence="11" id="KW-1185">Reference proteome</keyword>
<keyword evidence="4" id="KW-0297">G-protein coupled receptor</keyword>
<organism evidence="10 11">
    <name type="scientific">Coregonus suidteri</name>
    <dbReference type="NCBI Taxonomy" id="861788"/>
    <lineage>
        <taxon>Eukaryota</taxon>
        <taxon>Metazoa</taxon>
        <taxon>Chordata</taxon>
        <taxon>Craniata</taxon>
        <taxon>Vertebrata</taxon>
        <taxon>Euteleostomi</taxon>
        <taxon>Actinopterygii</taxon>
        <taxon>Neopterygii</taxon>
        <taxon>Teleostei</taxon>
        <taxon>Protacanthopterygii</taxon>
        <taxon>Salmoniformes</taxon>
        <taxon>Salmonidae</taxon>
        <taxon>Coregoninae</taxon>
        <taxon>Coregonus</taxon>
    </lineage>
</organism>
<dbReference type="PANTHER" id="PTHR24237">
    <property type="entry name" value="G-PROTEIN COUPLED RECEPTOR"/>
    <property type="match status" value="1"/>
</dbReference>
<dbReference type="PROSITE" id="PS50262">
    <property type="entry name" value="G_PROTEIN_RECEP_F1_2"/>
    <property type="match status" value="2"/>
</dbReference>
<comment type="caution">
    <text evidence="10">The sequence shown here is derived from an EMBL/GenBank/DDBJ whole genome shotgun (WGS) entry which is preliminary data.</text>
</comment>
<sequence length="500" mass="57014">MSLMINIIKSNVRSVTTTAVLNLIVVHFLFLLTVPFRLYFYVAGKWHLGPNYCKVVSAMIHAHMYLAFVFYAIILVIHYLSFFRRSRQVEFYRRLHALGASAAVWALMLIVVVPLTAVKYGSSTDNNTTTNDDQCFNFGRIFDEKHTVAVLNYILCALIIVVTLAPACCQVLILGCVYRTHKAMIFSQQEFWAQIKRHQGERMGNESNTSVDNGIPKSYRDALLSIYTIVLIGGTISMSLMINIIKSNVRSVTTTAVLNLIVVHFLFLLTVPFRLYFYVAGKWHLGPNFCKVVSAMIHAHMYLAFVFYVIILVIRYLSFFRRSRQVEFYRRLHALGASAAVWALMLIVVVPLTAVKYGSSTDNNTTTNDDQCFNFGRIFDEKHTVAVLNYILCALIIVVTLALACCQVWILGCVYRTHKAMIFSQQEFWAQIKSLCFMLVIIVCFVPYNAFRIYYVSNYDVSLQVKNELALAFTTFSCFDMLTFIGRGSFRHCDTICCVS</sequence>
<evidence type="ECO:0000313" key="11">
    <source>
        <dbReference type="Proteomes" id="UP001356427"/>
    </source>
</evidence>
<evidence type="ECO:0000256" key="3">
    <source>
        <dbReference type="ARBA" id="ARBA00022989"/>
    </source>
</evidence>
<keyword evidence="7" id="KW-0807">Transducer</keyword>
<comment type="subcellular location">
    <subcellularLocation>
        <location evidence="1">Membrane</location>
        <topology evidence="1">Multi-pass membrane protein</topology>
    </subcellularLocation>
</comment>
<dbReference type="InterPro" id="IPR047160">
    <property type="entry name" value="GP183-like"/>
</dbReference>
<feature type="transmembrane region" description="Helical" evidence="8">
    <location>
        <begin position="20"/>
        <end position="42"/>
    </location>
</feature>
<evidence type="ECO:0000256" key="2">
    <source>
        <dbReference type="ARBA" id="ARBA00022692"/>
    </source>
</evidence>
<dbReference type="AlphaFoldDB" id="A0AAN8QKY2"/>
<evidence type="ECO:0000256" key="5">
    <source>
        <dbReference type="ARBA" id="ARBA00023136"/>
    </source>
</evidence>
<feature type="transmembrane region" description="Helical" evidence="8">
    <location>
        <begin position="299"/>
        <end position="320"/>
    </location>
</feature>
<keyword evidence="3 8" id="KW-1133">Transmembrane helix</keyword>
<evidence type="ECO:0000256" key="6">
    <source>
        <dbReference type="ARBA" id="ARBA00023170"/>
    </source>
</evidence>
<dbReference type="PANTHER" id="PTHR24237:SF35">
    <property type="entry name" value="G-PROTEIN COUPLED RECEPTOR 141-RELATED"/>
    <property type="match status" value="1"/>
</dbReference>
<evidence type="ECO:0000256" key="4">
    <source>
        <dbReference type="ARBA" id="ARBA00023040"/>
    </source>
</evidence>
<feature type="transmembrane region" description="Helical" evidence="8">
    <location>
        <begin position="62"/>
        <end position="83"/>
    </location>
</feature>
<dbReference type="GO" id="GO:0008142">
    <property type="term" value="F:oxysterol binding"/>
    <property type="evidence" value="ECO:0007669"/>
    <property type="project" value="InterPro"/>
</dbReference>
<reference evidence="10 11" key="1">
    <citation type="submission" date="2021-04" db="EMBL/GenBank/DDBJ databases">
        <authorList>
            <person name="De Guttry C."/>
            <person name="Zahm M."/>
            <person name="Klopp C."/>
            <person name="Cabau C."/>
            <person name="Louis A."/>
            <person name="Berthelot C."/>
            <person name="Parey E."/>
            <person name="Roest Crollius H."/>
            <person name="Montfort J."/>
            <person name="Robinson-Rechavi M."/>
            <person name="Bucao C."/>
            <person name="Bouchez O."/>
            <person name="Gislard M."/>
            <person name="Lluch J."/>
            <person name="Milhes M."/>
            <person name="Lampietro C."/>
            <person name="Lopez Roques C."/>
            <person name="Donnadieu C."/>
            <person name="Braasch I."/>
            <person name="Desvignes T."/>
            <person name="Postlethwait J."/>
            <person name="Bobe J."/>
            <person name="Wedekind C."/>
            <person name="Guiguen Y."/>
        </authorList>
    </citation>
    <scope>NUCLEOTIDE SEQUENCE [LARGE SCALE GENOMIC DNA]</scope>
    <source>
        <strain evidence="10">Cs_M1</strain>
        <tissue evidence="10">Blood</tissue>
    </source>
</reference>
<dbReference type="GO" id="GO:0004930">
    <property type="term" value="F:G protein-coupled receptor activity"/>
    <property type="evidence" value="ECO:0007669"/>
    <property type="project" value="UniProtKB-KW"/>
</dbReference>
<evidence type="ECO:0000259" key="9">
    <source>
        <dbReference type="PROSITE" id="PS50262"/>
    </source>
</evidence>
<dbReference type="SUPFAM" id="SSF81321">
    <property type="entry name" value="Family A G protein-coupled receptor-like"/>
    <property type="match status" value="2"/>
</dbReference>
<keyword evidence="2 8" id="KW-0812">Transmembrane</keyword>
<evidence type="ECO:0000313" key="10">
    <source>
        <dbReference type="EMBL" id="KAK6302676.1"/>
    </source>
</evidence>
<evidence type="ECO:0000256" key="8">
    <source>
        <dbReference type="SAM" id="Phobius"/>
    </source>
</evidence>
<feature type="transmembrane region" description="Helical" evidence="8">
    <location>
        <begin position="387"/>
        <end position="414"/>
    </location>
</feature>